<dbReference type="SMART" id="SM00256">
    <property type="entry name" value="FBOX"/>
    <property type="match status" value="1"/>
</dbReference>
<dbReference type="PANTHER" id="PTHR31293:SF12">
    <property type="entry name" value="RNI-LIKE SUPERFAMILY PROTEIN"/>
    <property type="match status" value="1"/>
</dbReference>
<feature type="domain" description="F-box" evidence="1">
    <location>
        <begin position="9"/>
        <end position="45"/>
    </location>
</feature>
<dbReference type="Proteomes" id="UP000594261">
    <property type="component" value="Chromosome 5"/>
</dbReference>
<accession>A0A7N2LNM3</accession>
<sequence>MMDEKIDMMDRISDLPELILHHILSFLPRKEVSKTCLLSKEWNCVWASFPILDFDRDEFVKPDMCYPYGHIDFMKSVHKSLRRFIERDLQMQKFKLHTTLVNFSFEDSIPKIFSKNAPCPFELTFIVHFNDTLWFSFWLLQLSELLEMSNQKKVLNLTITIWEEDTFNLEDLEVLKRVTLTLHHFNLKL</sequence>
<dbReference type="InterPro" id="IPR036047">
    <property type="entry name" value="F-box-like_dom_sf"/>
</dbReference>
<dbReference type="Pfam" id="PF00646">
    <property type="entry name" value="F-box"/>
    <property type="match status" value="1"/>
</dbReference>
<dbReference type="SUPFAM" id="SSF81383">
    <property type="entry name" value="F-box domain"/>
    <property type="match status" value="1"/>
</dbReference>
<dbReference type="PANTHER" id="PTHR31293">
    <property type="entry name" value="RNI-LIKE SUPERFAMILY PROTEIN"/>
    <property type="match status" value="1"/>
</dbReference>
<keyword evidence="3" id="KW-1185">Reference proteome</keyword>
<reference evidence="2 3" key="1">
    <citation type="journal article" date="2016" name="G3 (Bethesda)">
        <title>First Draft Assembly and Annotation of the Genome of a California Endemic Oak Quercus lobata Nee (Fagaceae).</title>
        <authorList>
            <person name="Sork V.L."/>
            <person name="Fitz-Gibbon S.T."/>
            <person name="Puiu D."/>
            <person name="Crepeau M."/>
            <person name="Gugger P.F."/>
            <person name="Sherman R."/>
            <person name="Stevens K."/>
            <person name="Langley C.H."/>
            <person name="Pellegrini M."/>
            <person name="Salzberg S.L."/>
        </authorList>
    </citation>
    <scope>NUCLEOTIDE SEQUENCE [LARGE SCALE GENOMIC DNA]</scope>
    <source>
        <strain evidence="2 3">cv. SW786</strain>
    </source>
</reference>
<dbReference type="Gene3D" id="1.20.1280.50">
    <property type="match status" value="1"/>
</dbReference>
<dbReference type="AlphaFoldDB" id="A0A7N2LNM3"/>
<name>A0A7N2LNM3_QUELO</name>
<proteinExistence type="predicted"/>
<evidence type="ECO:0000313" key="3">
    <source>
        <dbReference type="Proteomes" id="UP000594261"/>
    </source>
</evidence>
<dbReference type="PROSITE" id="PS50181">
    <property type="entry name" value="FBOX"/>
    <property type="match status" value="1"/>
</dbReference>
<evidence type="ECO:0000259" key="1">
    <source>
        <dbReference type="PROSITE" id="PS50181"/>
    </source>
</evidence>
<organism evidence="2 3">
    <name type="scientific">Quercus lobata</name>
    <name type="common">Valley oak</name>
    <dbReference type="NCBI Taxonomy" id="97700"/>
    <lineage>
        <taxon>Eukaryota</taxon>
        <taxon>Viridiplantae</taxon>
        <taxon>Streptophyta</taxon>
        <taxon>Embryophyta</taxon>
        <taxon>Tracheophyta</taxon>
        <taxon>Spermatophyta</taxon>
        <taxon>Magnoliopsida</taxon>
        <taxon>eudicotyledons</taxon>
        <taxon>Gunneridae</taxon>
        <taxon>Pentapetalae</taxon>
        <taxon>rosids</taxon>
        <taxon>fabids</taxon>
        <taxon>Fagales</taxon>
        <taxon>Fagaceae</taxon>
        <taxon>Quercus</taxon>
    </lineage>
</organism>
<dbReference type="InterPro" id="IPR053781">
    <property type="entry name" value="F-box_AtFBL13-like"/>
</dbReference>
<dbReference type="EMBL" id="LRBV02000005">
    <property type="status" value="NOT_ANNOTATED_CDS"/>
    <property type="molecule type" value="Genomic_DNA"/>
</dbReference>
<protein>
    <recommendedName>
        <fullName evidence="1">F-box domain-containing protein</fullName>
    </recommendedName>
</protein>
<dbReference type="EnsemblPlants" id="QL05p015536:mrna">
    <property type="protein sequence ID" value="QL05p015536:mrna"/>
    <property type="gene ID" value="QL05p015536"/>
</dbReference>
<dbReference type="CDD" id="cd22160">
    <property type="entry name" value="F-box_AtFBL13-like"/>
    <property type="match status" value="1"/>
</dbReference>
<dbReference type="InterPro" id="IPR001810">
    <property type="entry name" value="F-box_dom"/>
</dbReference>
<reference evidence="2" key="2">
    <citation type="submission" date="2021-01" db="UniProtKB">
        <authorList>
            <consortium name="EnsemblPlants"/>
        </authorList>
    </citation>
    <scope>IDENTIFICATION</scope>
</reference>
<evidence type="ECO:0000313" key="2">
    <source>
        <dbReference type="EnsemblPlants" id="QL05p015536:mrna"/>
    </source>
</evidence>
<dbReference type="InParanoid" id="A0A7N2LNM3"/>
<dbReference type="Gramene" id="QL05p015536:mrna">
    <property type="protein sequence ID" value="QL05p015536:mrna"/>
    <property type="gene ID" value="QL05p015536"/>
</dbReference>
<dbReference type="InterPro" id="IPR055294">
    <property type="entry name" value="FBL60-like"/>
</dbReference>